<dbReference type="Pfam" id="PF04542">
    <property type="entry name" value="Sigma70_r2"/>
    <property type="match status" value="1"/>
</dbReference>
<evidence type="ECO:0000256" key="5">
    <source>
        <dbReference type="ARBA" id="ARBA00023163"/>
    </source>
</evidence>
<dbReference type="InterPro" id="IPR039425">
    <property type="entry name" value="RNA_pol_sigma-70-like"/>
</dbReference>
<accession>A0A9X2ML45</accession>
<dbReference type="RefSeq" id="WP_257442168.1">
    <property type="nucleotide sequence ID" value="NZ_JANIPJ010000001.1"/>
</dbReference>
<sequence length="206" mass="23575">MRQVESDAWLERDQEGMAAALREMCEGSSEAFNLFYSSYAPLVLRIACRMLGDRMEAEDVCHDIFLEAIRKGHRYEAARGSVDSWLAVMTKSRCMDRLRKRSRTVFIAPEESEDKLRVDAGPEEKALATLEKRAVKEALGELPEAQRNALVTAYFGNRTHRELAEEWQVPLGTVKSWIRYGTQNLRKALSRRGWAAEGYGREEREG</sequence>
<dbReference type="InterPro" id="IPR014284">
    <property type="entry name" value="RNA_pol_sigma-70_dom"/>
</dbReference>
<dbReference type="InterPro" id="IPR007627">
    <property type="entry name" value="RNA_pol_sigma70_r2"/>
</dbReference>
<dbReference type="InterPro" id="IPR036388">
    <property type="entry name" value="WH-like_DNA-bd_sf"/>
</dbReference>
<dbReference type="Gene3D" id="1.10.10.10">
    <property type="entry name" value="Winged helix-like DNA-binding domain superfamily/Winged helix DNA-binding domain"/>
    <property type="match status" value="1"/>
</dbReference>
<evidence type="ECO:0000256" key="2">
    <source>
        <dbReference type="ARBA" id="ARBA00023015"/>
    </source>
</evidence>
<evidence type="ECO:0000256" key="1">
    <source>
        <dbReference type="ARBA" id="ARBA00010641"/>
    </source>
</evidence>
<organism evidence="8 9">
    <name type="scientific">Paenibacillus soyae</name>
    <dbReference type="NCBI Taxonomy" id="2969249"/>
    <lineage>
        <taxon>Bacteria</taxon>
        <taxon>Bacillati</taxon>
        <taxon>Bacillota</taxon>
        <taxon>Bacilli</taxon>
        <taxon>Bacillales</taxon>
        <taxon>Paenibacillaceae</taxon>
        <taxon>Paenibacillus</taxon>
    </lineage>
</organism>
<evidence type="ECO:0000256" key="3">
    <source>
        <dbReference type="ARBA" id="ARBA00023082"/>
    </source>
</evidence>
<dbReference type="Proteomes" id="UP001141950">
    <property type="component" value="Unassembled WGS sequence"/>
</dbReference>
<keyword evidence="5" id="KW-0804">Transcription</keyword>
<dbReference type="PANTHER" id="PTHR43133:SF62">
    <property type="entry name" value="RNA POLYMERASE SIGMA FACTOR SIGZ"/>
    <property type="match status" value="1"/>
</dbReference>
<evidence type="ECO:0000313" key="9">
    <source>
        <dbReference type="Proteomes" id="UP001141950"/>
    </source>
</evidence>
<dbReference type="InterPro" id="IPR013324">
    <property type="entry name" value="RNA_pol_sigma_r3/r4-like"/>
</dbReference>
<name>A0A9X2ML45_9BACL</name>
<protein>
    <submittedName>
        <fullName evidence="8">Sigma-70 family RNA polymerase sigma factor</fullName>
    </submittedName>
</protein>
<dbReference type="NCBIfam" id="TIGR02937">
    <property type="entry name" value="sigma70-ECF"/>
    <property type="match status" value="1"/>
</dbReference>
<proteinExistence type="inferred from homology"/>
<dbReference type="Pfam" id="PF04545">
    <property type="entry name" value="Sigma70_r4"/>
    <property type="match status" value="1"/>
</dbReference>
<evidence type="ECO:0000256" key="4">
    <source>
        <dbReference type="ARBA" id="ARBA00023125"/>
    </source>
</evidence>
<dbReference type="GO" id="GO:0003677">
    <property type="term" value="F:DNA binding"/>
    <property type="evidence" value="ECO:0007669"/>
    <property type="project" value="UniProtKB-KW"/>
</dbReference>
<keyword evidence="4" id="KW-0238">DNA-binding</keyword>
<dbReference type="InterPro" id="IPR013325">
    <property type="entry name" value="RNA_pol_sigma_r2"/>
</dbReference>
<dbReference type="EMBL" id="JANIPJ010000001">
    <property type="protein sequence ID" value="MCR2802599.1"/>
    <property type="molecule type" value="Genomic_DNA"/>
</dbReference>
<comment type="caution">
    <text evidence="8">The sequence shown here is derived from an EMBL/GenBank/DDBJ whole genome shotgun (WGS) entry which is preliminary data.</text>
</comment>
<evidence type="ECO:0000259" key="7">
    <source>
        <dbReference type="Pfam" id="PF04545"/>
    </source>
</evidence>
<keyword evidence="3" id="KW-0731">Sigma factor</keyword>
<dbReference type="InterPro" id="IPR007630">
    <property type="entry name" value="RNA_pol_sigma70_r4"/>
</dbReference>
<dbReference type="SUPFAM" id="SSF88659">
    <property type="entry name" value="Sigma3 and sigma4 domains of RNA polymerase sigma factors"/>
    <property type="match status" value="1"/>
</dbReference>
<feature type="domain" description="RNA polymerase sigma-70 region 4" evidence="7">
    <location>
        <begin position="138"/>
        <end position="187"/>
    </location>
</feature>
<dbReference type="SUPFAM" id="SSF88946">
    <property type="entry name" value="Sigma2 domain of RNA polymerase sigma factors"/>
    <property type="match status" value="1"/>
</dbReference>
<keyword evidence="9" id="KW-1185">Reference proteome</keyword>
<dbReference type="Gene3D" id="1.10.1740.10">
    <property type="match status" value="1"/>
</dbReference>
<dbReference type="GO" id="GO:0016987">
    <property type="term" value="F:sigma factor activity"/>
    <property type="evidence" value="ECO:0007669"/>
    <property type="project" value="UniProtKB-KW"/>
</dbReference>
<comment type="similarity">
    <text evidence="1">Belongs to the sigma-70 factor family. ECF subfamily.</text>
</comment>
<gene>
    <name evidence="8" type="ORF">NQZ67_01770</name>
</gene>
<evidence type="ECO:0000313" key="8">
    <source>
        <dbReference type="EMBL" id="MCR2802599.1"/>
    </source>
</evidence>
<reference evidence="8" key="1">
    <citation type="submission" date="2022-08" db="EMBL/GenBank/DDBJ databases">
        <title>The genomic sequence of strain Paenibacillus sp. SCIV0701.</title>
        <authorList>
            <person name="Zhao H."/>
        </authorList>
    </citation>
    <scope>NUCLEOTIDE SEQUENCE</scope>
    <source>
        <strain evidence="8">SCIV0701</strain>
    </source>
</reference>
<evidence type="ECO:0000259" key="6">
    <source>
        <dbReference type="Pfam" id="PF04542"/>
    </source>
</evidence>
<dbReference type="GO" id="GO:0006352">
    <property type="term" value="P:DNA-templated transcription initiation"/>
    <property type="evidence" value="ECO:0007669"/>
    <property type="project" value="InterPro"/>
</dbReference>
<keyword evidence="2" id="KW-0805">Transcription regulation</keyword>
<feature type="domain" description="RNA polymerase sigma-70 region 2" evidence="6">
    <location>
        <begin position="35"/>
        <end position="104"/>
    </location>
</feature>
<dbReference type="AlphaFoldDB" id="A0A9X2ML45"/>
<dbReference type="PANTHER" id="PTHR43133">
    <property type="entry name" value="RNA POLYMERASE ECF-TYPE SIGMA FACTO"/>
    <property type="match status" value="1"/>
</dbReference>